<organism evidence="4 6">
    <name type="scientific">Paraburkholderia ginsengiterrae</name>
    <dbReference type="NCBI Taxonomy" id="1462993"/>
    <lineage>
        <taxon>Bacteria</taxon>
        <taxon>Pseudomonadati</taxon>
        <taxon>Pseudomonadota</taxon>
        <taxon>Betaproteobacteria</taxon>
        <taxon>Burkholderiales</taxon>
        <taxon>Burkholderiaceae</taxon>
        <taxon>Paraburkholderia</taxon>
    </lineage>
</organism>
<dbReference type="PANTHER" id="PTHR11941">
    <property type="entry name" value="ENOYL-COA HYDRATASE-RELATED"/>
    <property type="match status" value="1"/>
</dbReference>
<evidence type="ECO:0000256" key="1">
    <source>
        <dbReference type="ARBA" id="ARBA00005254"/>
    </source>
</evidence>
<dbReference type="STRING" id="1462993.A6V36_28165"/>
<evidence type="ECO:0000256" key="2">
    <source>
        <dbReference type="RuleBase" id="RU003707"/>
    </source>
</evidence>
<gene>
    <name evidence="3" type="ORF">A6V36_28165</name>
    <name evidence="4" type="ORF">A6V37_25770</name>
</gene>
<reference evidence="5 6" key="1">
    <citation type="submission" date="2016-04" db="EMBL/GenBank/DDBJ databases">
        <title>Reclassification of Paraburkholderia panaciterrae (Farh et al. 2015) Dobritsa &amp; Samadpour 2016 as a later homotypic synonym of Paraburkholderia ginsengiterrae (Farh et al. 2015) Dobritsa &amp; Samadpour 2016.</title>
        <authorList>
            <person name="Dobritsa A.P."/>
            <person name="Kutumbaka K."/>
            <person name="Samadpour M."/>
        </authorList>
    </citation>
    <scope>NUCLEOTIDE SEQUENCE [LARGE SCALE GENOMIC DNA]</scope>
    <source>
        <strain evidence="4 6">DCY85</strain>
        <strain evidence="3 5">DCY85-1</strain>
    </source>
</reference>
<dbReference type="PANTHER" id="PTHR11941:SF54">
    <property type="entry name" value="ENOYL-COA HYDRATASE, MITOCHONDRIAL"/>
    <property type="match status" value="1"/>
</dbReference>
<evidence type="ECO:0000313" key="4">
    <source>
        <dbReference type="EMBL" id="OAJ60158.1"/>
    </source>
</evidence>
<dbReference type="Proteomes" id="UP000078116">
    <property type="component" value="Unassembled WGS sequence"/>
</dbReference>
<comment type="caution">
    <text evidence="4">The sequence shown here is derived from an EMBL/GenBank/DDBJ whole genome shotgun (WGS) entry which is preliminary data.</text>
</comment>
<dbReference type="PROSITE" id="PS00166">
    <property type="entry name" value="ENOYL_COA_HYDRATASE"/>
    <property type="match status" value="1"/>
</dbReference>
<dbReference type="OrthoDB" id="8452484at2"/>
<evidence type="ECO:0000313" key="5">
    <source>
        <dbReference type="Proteomes" id="UP000077961"/>
    </source>
</evidence>
<evidence type="ECO:0000313" key="6">
    <source>
        <dbReference type="Proteomes" id="UP000078116"/>
    </source>
</evidence>
<dbReference type="GO" id="GO:0006635">
    <property type="term" value="P:fatty acid beta-oxidation"/>
    <property type="evidence" value="ECO:0007669"/>
    <property type="project" value="TreeGrafter"/>
</dbReference>
<dbReference type="RefSeq" id="WP_064267821.1">
    <property type="nucleotide sequence ID" value="NZ_LXJZ01000151.1"/>
</dbReference>
<dbReference type="Gene3D" id="3.90.226.10">
    <property type="entry name" value="2-enoyl-CoA Hydratase, Chain A, domain 1"/>
    <property type="match status" value="1"/>
</dbReference>
<dbReference type="CDD" id="cd06558">
    <property type="entry name" value="crotonase-like"/>
    <property type="match status" value="1"/>
</dbReference>
<dbReference type="EMBL" id="LXJZ01000151">
    <property type="protein sequence ID" value="OAJ59216.1"/>
    <property type="molecule type" value="Genomic_DNA"/>
</dbReference>
<dbReference type="Pfam" id="PF00378">
    <property type="entry name" value="ECH_1"/>
    <property type="match status" value="1"/>
</dbReference>
<name>A0A1A9N7F1_9BURK</name>
<dbReference type="AlphaFoldDB" id="A0A1A9N7F1"/>
<keyword evidence="5" id="KW-1185">Reference proteome</keyword>
<dbReference type="InterPro" id="IPR029045">
    <property type="entry name" value="ClpP/crotonase-like_dom_sf"/>
</dbReference>
<dbReference type="GO" id="GO:0003824">
    <property type="term" value="F:catalytic activity"/>
    <property type="evidence" value="ECO:0007669"/>
    <property type="project" value="InterPro"/>
</dbReference>
<dbReference type="EMBL" id="LXKA01000232">
    <property type="protein sequence ID" value="OAJ60158.1"/>
    <property type="molecule type" value="Genomic_DNA"/>
</dbReference>
<dbReference type="InterPro" id="IPR018376">
    <property type="entry name" value="Enoyl-CoA_hyd/isom_CS"/>
</dbReference>
<protein>
    <submittedName>
        <fullName evidence="4">Enoyl-CoA hydratase</fullName>
    </submittedName>
</protein>
<evidence type="ECO:0000313" key="3">
    <source>
        <dbReference type="EMBL" id="OAJ59216.1"/>
    </source>
</evidence>
<sequence>MPHLTVSFDDGLATIVIDRPPQNRIDDQMVNELADAVAAIERSEARAVLVRSVGENFSFGGDIMTWPEASVRELRARFDHYMSVFNRFERLPVPVVAAVQGLCFGGGLELALRADVIIAGESSTFGHPEQTLGIVTILGGIYRVAERAGRSRAAEWALTSEKVPAATMERFGIVNRVVADADLLTEASAFARKAALGPTRAYAAHKALLRAWAVGGVAAADDAMFDIAMPLFETDDAQRGIRSAVDALNAGRPRPVMDFNGH</sequence>
<dbReference type="SUPFAM" id="SSF52096">
    <property type="entry name" value="ClpP/crotonase"/>
    <property type="match status" value="1"/>
</dbReference>
<proteinExistence type="inferred from homology"/>
<dbReference type="InterPro" id="IPR001753">
    <property type="entry name" value="Enoyl-CoA_hydra/iso"/>
</dbReference>
<comment type="similarity">
    <text evidence="1 2">Belongs to the enoyl-CoA hydratase/isomerase family.</text>
</comment>
<accession>A0A1A9N7F1</accession>
<dbReference type="Proteomes" id="UP000077961">
    <property type="component" value="Unassembled WGS sequence"/>
</dbReference>